<feature type="binding site" evidence="8">
    <location>
        <position position="38"/>
    </location>
    <ligand>
        <name>Mg(2+)</name>
        <dbReference type="ChEBI" id="CHEBI:18420"/>
    </ligand>
</feature>
<proteinExistence type="inferred from homology"/>
<feature type="binding site" evidence="8">
    <location>
        <position position="165"/>
    </location>
    <ligand>
        <name>ITP</name>
        <dbReference type="ChEBI" id="CHEBI:61402"/>
    </ligand>
</feature>
<organism evidence="10 11">
    <name type="scientific">Paratrimastix pyriformis</name>
    <dbReference type="NCBI Taxonomy" id="342808"/>
    <lineage>
        <taxon>Eukaryota</taxon>
        <taxon>Metamonada</taxon>
        <taxon>Preaxostyla</taxon>
        <taxon>Paratrimastigidae</taxon>
        <taxon>Paratrimastix</taxon>
    </lineage>
</organism>
<accession>A0ABQ8UFI1</accession>
<dbReference type="PANTHER" id="PTHR11067:SF9">
    <property type="entry name" value="INOSINE TRIPHOSPHATE PYROPHOSPHATASE"/>
    <property type="match status" value="1"/>
</dbReference>
<evidence type="ECO:0000256" key="1">
    <source>
        <dbReference type="ARBA" id="ARBA00008023"/>
    </source>
</evidence>
<feature type="binding site" evidence="8">
    <location>
        <begin position="142"/>
        <end position="145"/>
    </location>
    <ligand>
        <name>ITP</name>
        <dbReference type="ChEBI" id="CHEBI:61402"/>
    </ligand>
</feature>
<evidence type="ECO:0000313" key="11">
    <source>
        <dbReference type="Proteomes" id="UP001141327"/>
    </source>
</evidence>
<comment type="catalytic activity">
    <reaction evidence="8">
        <text>XTP + H2O = XMP + diphosphate + H(+)</text>
        <dbReference type="Rhea" id="RHEA:28610"/>
        <dbReference type="ChEBI" id="CHEBI:15377"/>
        <dbReference type="ChEBI" id="CHEBI:15378"/>
        <dbReference type="ChEBI" id="CHEBI:33019"/>
        <dbReference type="ChEBI" id="CHEBI:57464"/>
        <dbReference type="ChEBI" id="CHEBI:61314"/>
        <dbReference type="EC" id="3.6.1.66"/>
    </reaction>
</comment>
<dbReference type="SUPFAM" id="SSF52972">
    <property type="entry name" value="ITPase-like"/>
    <property type="match status" value="1"/>
</dbReference>
<comment type="cofactor">
    <cofactor evidence="8">
        <name>Mg(2+)</name>
        <dbReference type="ChEBI" id="CHEBI:18420"/>
    </cofactor>
    <cofactor evidence="8">
        <name>Mn(2+)</name>
        <dbReference type="ChEBI" id="CHEBI:29035"/>
    </cofactor>
    <text evidence="8">Binds 1 divalent metal cation per subunit; can use either Mg(2+) or Mn(2+).</text>
</comment>
<evidence type="ECO:0000256" key="4">
    <source>
        <dbReference type="ARBA" id="ARBA00022741"/>
    </source>
</evidence>
<evidence type="ECO:0000256" key="9">
    <source>
        <dbReference type="RuleBase" id="RU003781"/>
    </source>
</evidence>
<comment type="subunit">
    <text evidence="8">Homodimer.</text>
</comment>
<reference evidence="10" key="1">
    <citation type="journal article" date="2022" name="bioRxiv">
        <title>Genomics of Preaxostyla Flagellates Illuminates Evolutionary Transitions and the Path Towards Mitochondrial Loss.</title>
        <authorList>
            <person name="Novak L.V.F."/>
            <person name="Treitli S.C."/>
            <person name="Pyrih J."/>
            <person name="Halakuc P."/>
            <person name="Pipaliya S.V."/>
            <person name="Vacek V."/>
            <person name="Brzon O."/>
            <person name="Soukal P."/>
            <person name="Eme L."/>
            <person name="Dacks J.B."/>
            <person name="Karnkowska A."/>
            <person name="Elias M."/>
            <person name="Hampl V."/>
        </authorList>
    </citation>
    <scope>NUCLEOTIDE SEQUENCE</scope>
    <source>
        <strain evidence="10">RCP-MX</strain>
    </source>
</reference>
<evidence type="ECO:0000256" key="7">
    <source>
        <dbReference type="ARBA" id="ARBA00023080"/>
    </source>
</evidence>
<comment type="subcellular location">
    <subcellularLocation>
        <location evidence="8">Cytoplasm</location>
    </subcellularLocation>
</comment>
<dbReference type="InterPro" id="IPR027502">
    <property type="entry name" value="ITPase"/>
</dbReference>
<dbReference type="Gene3D" id="3.90.950.10">
    <property type="match status" value="1"/>
</dbReference>
<comment type="catalytic activity">
    <reaction evidence="8">
        <text>dITP + H2O = dIMP + diphosphate + H(+)</text>
        <dbReference type="Rhea" id="RHEA:28342"/>
        <dbReference type="ChEBI" id="CHEBI:15377"/>
        <dbReference type="ChEBI" id="CHEBI:15378"/>
        <dbReference type="ChEBI" id="CHEBI:33019"/>
        <dbReference type="ChEBI" id="CHEBI:61194"/>
        <dbReference type="ChEBI" id="CHEBI:61382"/>
        <dbReference type="EC" id="3.6.1.66"/>
    </reaction>
</comment>
<feature type="binding site" evidence="8">
    <location>
        <begin position="170"/>
        <end position="171"/>
    </location>
    <ligand>
        <name>ITP</name>
        <dbReference type="ChEBI" id="CHEBI:61402"/>
    </ligand>
</feature>
<comment type="caution">
    <text evidence="10">The sequence shown here is derived from an EMBL/GenBank/DDBJ whole genome shotgun (WGS) entry which is preliminary data.</text>
</comment>
<keyword evidence="8" id="KW-0464">Manganese</keyword>
<feature type="binding site" evidence="8">
    <location>
        <position position="66"/>
    </location>
    <ligand>
        <name>Mg(2+)</name>
        <dbReference type="ChEBI" id="CHEBI:18420"/>
    </ligand>
</feature>
<evidence type="ECO:0000256" key="8">
    <source>
        <dbReference type="HAMAP-Rule" id="MF_03148"/>
    </source>
</evidence>
<keyword evidence="4 8" id="KW-0547">Nucleotide-binding</keyword>
<comment type="catalytic activity">
    <reaction evidence="8">
        <text>ITP + H2O = IMP + diphosphate + H(+)</text>
        <dbReference type="Rhea" id="RHEA:29399"/>
        <dbReference type="ChEBI" id="CHEBI:15377"/>
        <dbReference type="ChEBI" id="CHEBI:15378"/>
        <dbReference type="ChEBI" id="CHEBI:33019"/>
        <dbReference type="ChEBI" id="CHEBI:58053"/>
        <dbReference type="ChEBI" id="CHEBI:61402"/>
        <dbReference type="EC" id="3.6.1.66"/>
    </reaction>
</comment>
<dbReference type="Pfam" id="PF01725">
    <property type="entry name" value="Ham1p_like"/>
    <property type="match status" value="1"/>
</dbReference>
<comment type="function">
    <text evidence="8">Pyrophosphatase that hydrolyzes non-canonical purine nucleotides such as inosine triphosphate (ITP), deoxyinosine triphosphate (dITP) or xanthosine 5'-triphosphate (XTP) to their respective monophosphate derivatives. The enzyme does not distinguish between the deoxy- and ribose forms. Probably excludes non-canonical purines from RNA and DNA precursor pools, thus preventing their incorporation into RNA and DNA and avoiding chromosomal lesions.</text>
</comment>
<keyword evidence="7 8" id="KW-0546">Nucleotide metabolism</keyword>
<dbReference type="PANTHER" id="PTHR11067">
    <property type="entry name" value="INOSINE TRIPHOSPHATE PYROPHOSPHATASE/HAM1 PROTEIN"/>
    <property type="match status" value="1"/>
</dbReference>
<evidence type="ECO:0000313" key="10">
    <source>
        <dbReference type="EMBL" id="KAJ4456094.1"/>
    </source>
</evidence>
<keyword evidence="6 8" id="KW-0460">Magnesium</keyword>
<dbReference type="Proteomes" id="UP001141327">
    <property type="component" value="Unassembled WGS sequence"/>
</dbReference>
<evidence type="ECO:0000256" key="3">
    <source>
        <dbReference type="ARBA" id="ARBA00022723"/>
    </source>
</evidence>
<protein>
    <recommendedName>
        <fullName evidence="8">Inosine triphosphate pyrophosphatase</fullName>
        <shortName evidence="8">ITPase</shortName>
        <shortName evidence="8">Inosine triphosphatase</shortName>
        <ecNumber evidence="8">3.6.1.66</ecNumber>
    </recommendedName>
    <alternativeName>
        <fullName evidence="8">Non-canonical purine NTP pyrophosphatase</fullName>
    </alternativeName>
    <alternativeName>
        <fullName evidence="8">Non-standard purine NTP pyrophosphatase</fullName>
    </alternativeName>
    <alternativeName>
        <fullName evidence="8">Nucleoside-triphosphate diphosphatase</fullName>
    </alternativeName>
    <alternativeName>
        <fullName evidence="8">Nucleoside-triphosphate pyrophosphatase</fullName>
        <shortName evidence="8">NTPase</shortName>
    </alternativeName>
    <alternativeName>
        <fullName evidence="8">XTP/dITP diphosphatase</fullName>
    </alternativeName>
</protein>
<sequence length="190" mass="20809">MPKPLTFITGNANKLREVKEILEQSGISVVSQNVDLPELQGDPTDISVEKCRLASEQVDGPVITEDTSLCYNALHGLPGPYIKWFLKSLGHEGLNRILAGYEDKSADAMCIFAFCPGKGQSVVPFVGKCPGRIVPARGPNTFGWDPIFQPDGFAETFAEMGAATKNRISHRSRSLGMLREYLQSHPELFA</sequence>
<keyword evidence="5 8" id="KW-0378">Hydrolase</keyword>
<evidence type="ECO:0000256" key="5">
    <source>
        <dbReference type="ARBA" id="ARBA00022801"/>
    </source>
</evidence>
<dbReference type="InterPro" id="IPR002637">
    <property type="entry name" value="RdgB/HAM1"/>
</dbReference>
<feature type="binding site" evidence="8">
    <location>
        <begin position="66"/>
        <end position="67"/>
    </location>
    <ligand>
        <name>ITP</name>
        <dbReference type="ChEBI" id="CHEBI:61402"/>
    </ligand>
</feature>
<keyword evidence="11" id="KW-1185">Reference proteome</keyword>
<dbReference type="EMBL" id="JAPMOS010000082">
    <property type="protein sequence ID" value="KAJ4456094.1"/>
    <property type="molecule type" value="Genomic_DNA"/>
</dbReference>
<feature type="binding site" evidence="8">
    <location>
        <position position="50"/>
    </location>
    <ligand>
        <name>ITP</name>
        <dbReference type="ChEBI" id="CHEBI:61402"/>
    </ligand>
</feature>
<name>A0ABQ8UFI1_9EUKA</name>
<keyword evidence="3 8" id="KW-0479">Metal-binding</keyword>
<dbReference type="NCBIfam" id="TIGR00042">
    <property type="entry name" value="RdgB/HAM1 family non-canonical purine NTP pyrophosphatase"/>
    <property type="match status" value="1"/>
</dbReference>
<keyword evidence="2 8" id="KW-0963">Cytoplasm</keyword>
<dbReference type="CDD" id="cd00515">
    <property type="entry name" value="HAM1"/>
    <property type="match status" value="1"/>
</dbReference>
<dbReference type="HAMAP" id="MF_03148">
    <property type="entry name" value="HAM1_NTPase"/>
    <property type="match status" value="1"/>
</dbReference>
<gene>
    <name evidence="10" type="ORF">PAPYR_8780</name>
</gene>
<evidence type="ECO:0000256" key="6">
    <source>
        <dbReference type="ARBA" id="ARBA00022842"/>
    </source>
</evidence>
<feature type="binding site" evidence="8">
    <location>
        <begin position="9"/>
        <end position="14"/>
    </location>
    <ligand>
        <name>ITP</name>
        <dbReference type="ChEBI" id="CHEBI:61402"/>
    </ligand>
</feature>
<dbReference type="InterPro" id="IPR029001">
    <property type="entry name" value="ITPase-like_fam"/>
</dbReference>
<comment type="similarity">
    <text evidence="1 8 9">Belongs to the HAM1 NTPase family.</text>
</comment>
<evidence type="ECO:0000256" key="2">
    <source>
        <dbReference type="ARBA" id="ARBA00022490"/>
    </source>
</evidence>
<dbReference type="EC" id="3.6.1.66" evidence="8"/>